<reference evidence="4 5" key="1">
    <citation type="submission" date="2016-10" db="EMBL/GenBank/DDBJ databases">
        <authorList>
            <person name="Varghese N."/>
            <person name="Submissions S."/>
        </authorList>
    </citation>
    <scope>NUCLEOTIDE SEQUENCE [LARGE SCALE GENOMIC DNA]</scope>
    <source>
        <strain evidence="4 5">CDM_1</strain>
    </source>
</reference>
<dbReference type="PROSITE" id="PS51371">
    <property type="entry name" value="CBS"/>
    <property type="match status" value="2"/>
</dbReference>
<keyword evidence="1 2" id="KW-0129">CBS domain</keyword>
<dbReference type="Gene3D" id="3.10.580.10">
    <property type="entry name" value="CBS-domain"/>
    <property type="match status" value="1"/>
</dbReference>
<dbReference type="InterPro" id="IPR046342">
    <property type="entry name" value="CBS_dom_sf"/>
</dbReference>
<name>A0A1G6L629_9EURY</name>
<evidence type="ECO:0000256" key="2">
    <source>
        <dbReference type="PROSITE-ProRule" id="PRU00703"/>
    </source>
</evidence>
<evidence type="ECO:0000313" key="4">
    <source>
        <dbReference type="EMBL" id="SDC38573.1"/>
    </source>
</evidence>
<accession>A0A1G6L629</accession>
<proteinExistence type="predicted"/>
<protein>
    <submittedName>
        <fullName evidence="4">CBS domain-containing protein</fullName>
    </submittedName>
</protein>
<feature type="domain" description="CBS" evidence="3">
    <location>
        <begin position="8"/>
        <end position="65"/>
    </location>
</feature>
<sequence length="149" mass="15954">MIELTVDAVRLHSPRTITTGTPMSEAATSLRRADVSALPVVVDGSIVGIVTQSDIVALVAETDDRPAVRMVMSSPVTTISPTATLSEAAETMRTAGVKHLPVVDDGNYCGLLSVRTLAPYLSRHRLEIKPHDESMHIDSADRHELTVGD</sequence>
<dbReference type="AlphaFoldDB" id="A0A1G6L629"/>
<feature type="domain" description="CBS" evidence="3">
    <location>
        <begin position="72"/>
        <end position="133"/>
    </location>
</feature>
<dbReference type="EMBL" id="FMZP01000003">
    <property type="protein sequence ID" value="SDC38573.1"/>
    <property type="molecule type" value="Genomic_DNA"/>
</dbReference>
<dbReference type="RefSeq" id="WP_149782280.1">
    <property type="nucleotide sequence ID" value="NZ_FMZP01000003.1"/>
</dbReference>
<evidence type="ECO:0000256" key="1">
    <source>
        <dbReference type="ARBA" id="ARBA00023122"/>
    </source>
</evidence>
<dbReference type="PANTHER" id="PTHR43080:SF2">
    <property type="entry name" value="CBS DOMAIN-CONTAINING PROTEIN"/>
    <property type="match status" value="1"/>
</dbReference>
<gene>
    <name evidence="4" type="ORF">SAMN05192552_1003201</name>
</gene>
<organism evidence="4 5">
    <name type="scientific">Natrinema hispanicum</name>
    <dbReference type="NCBI Taxonomy" id="392421"/>
    <lineage>
        <taxon>Archaea</taxon>
        <taxon>Methanobacteriati</taxon>
        <taxon>Methanobacteriota</taxon>
        <taxon>Stenosarchaea group</taxon>
        <taxon>Halobacteria</taxon>
        <taxon>Halobacteriales</taxon>
        <taxon>Natrialbaceae</taxon>
        <taxon>Natrinema</taxon>
    </lineage>
</organism>
<evidence type="ECO:0000313" key="5">
    <source>
        <dbReference type="Proteomes" id="UP000324021"/>
    </source>
</evidence>
<evidence type="ECO:0000259" key="3">
    <source>
        <dbReference type="PROSITE" id="PS51371"/>
    </source>
</evidence>
<dbReference type="SUPFAM" id="SSF54631">
    <property type="entry name" value="CBS-domain pair"/>
    <property type="match status" value="1"/>
</dbReference>
<dbReference type="SMART" id="SM00116">
    <property type="entry name" value="CBS"/>
    <property type="match status" value="2"/>
</dbReference>
<dbReference type="PANTHER" id="PTHR43080">
    <property type="entry name" value="CBS DOMAIN-CONTAINING PROTEIN CBSX3, MITOCHONDRIAL"/>
    <property type="match status" value="1"/>
</dbReference>
<dbReference type="InterPro" id="IPR051257">
    <property type="entry name" value="Diverse_CBS-Domain"/>
</dbReference>
<dbReference type="InterPro" id="IPR000644">
    <property type="entry name" value="CBS_dom"/>
</dbReference>
<dbReference type="Proteomes" id="UP000324021">
    <property type="component" value="Unassembled WGS sequence"/>
</dbReference>
<dbReference type="Pfam" id="PF00571">
    <property type="entry name" value="CBS"/>
    <property type="match status" value="2"/>
</dbReference>